<dbReference type="GO" id="GO:0003676">
    <property type="term" value="F:nucleic acid binding"/>
    <property type="evidence" value="ECO:0007669"/>
    <property type="project" value="InterPro"/>
</dbReference>
<evidence type="ECO:0000313" key="2">
    <source>
        <dbReference type="EMBL" id="UYF97143.1"/>
    </source>
</evidence>
<protein>
    <submittedName>
        <fullName evidence="2">Cold shock domain-containing protein</fullName>
    </submittedName>
</protein>
<dbReference type="EMBL" id="CP106983">
    <property type="protein sequence ID" value="UYF97143.1"/>
    <property type="molecule type" value="Genomic_DNA"/>
</dbReference>
<dbReference type="Gene3D" id="2.40.50.140">
    <property type="entry name" value="Nucleic acid-binding proteins"/>
    <property type="match status" value="1"/>
</dbReference>
<reference evidence="2" key="1">
    <citation type="submission" date="2022-09" db="EMBL/GenBank/DDBJ databases">
        <title>The genome sequence of Rhodococcus aetherivorans N1.</title>
        <authorList>
            <person name="Jiang W."/>
        </authorList>
    </citation>
    <scope>NUCLEOTIDE SEQUENCE</scope>
    <source>
        <strain evidence="2">N1</strain>
        <plasmid evidence="2">pN2</plasmid>
    </source>
</reference>
<dbReference type="InterPro" id="IPR012340">
    <property type="entry name" value="NA-bd_OB-fold"/>
</dbReference>
<gene>
    <name evidence="2" type="ORF">OCS65_28375</name>
</gene>
<evidence type="ECO:0000313" key="3">
    <source>
        <dbReference type="Proteomes" id="UP001163947"/>
    </source>
</evidence>
<dbReference type="RefSeq" id="WP_263510416.1">
    <property type="nucleotide sequence ID" value="NZ_CP106983.1"/>
</dbReference>
<name>A0AA46SCK9_9NOCA</name>
<feature type="domain" description="CSD" evidence="1">
    <location>
        <begin position="2"/>
        <end position="72"/>
    </location>
</feature>
<accession>A0AA46SCK9</accession>
<proteinExistence type="predicted"/>
<keyword evidence="2" id="KW-0614">Plasmid</keyword>
<dbReference type="Proteomes" id="UP001163947">
    <property type="component" value="Plasmid pN2"/>
</dbReference>
<dbReference type="InterPro" id="IPR002059">
    <property type="entry name" value="CSP_DNA-bd"/>
</dbReference>
<dbReference type="SUPFAM" id="SSF50249">
    <property type="entry name" value="Nucleic acid-binding proteins"/>
    <property type="match status" value="1"/>
</dbReference>
<sequence>MTSRGVVRVWHREDGWGVLECAETPGGCWVHFSEVDLPGFRALDPGDQVDFEWQRSSGPVEGFAFVASQVRPVSAE</sequence>
<organism evidence="2 3">
    <name type="scientific">Rhodococcus aetherivorans</name>
    <dbReference type="NCBI Taxonomy" id="191292"/>
    <lineage>
        <taxon>Bacteria</taxon>
        <taxon>Bacillati</taxon>
        <taxon>Actinomycetota</taxon>
        <taxon>Actinomycetes</taxon>
        <taxon>Mycobacteriales</taxon>
        <taxon>Nocardiaceae</taxon>
        <taxon>Rhodococcus</taxon>
    </lineage>
</organism>
<dbReference type="PROSITE" id="PS51857">
    <property type="entry name" value="CSD_2"/>
    <property type="match status" value="1"/>
</dbReference>
<dbReference type="AlphaFoldDB" id="A0AA46SCK9"/>
<geneLocation type="plasmid" evidence="2 3">
    <name>pN2</name>
</geneLocation>
<dbReference type="GeneID" id="83624421"/>
<evidence type="ECO:0000259" key="1">
    <source>
        <dbReference type="PROSITE" id="PS51857"/>
    </source>
</evidence>
<dbReference type="Pfam" id="PF00313">
    <property type="entry name" value="CSD"/>
    <property type="match status" value="1"/>
</dbReference>